<organism evidence="1 2">
    <name type="scientific">Cuscuta campestris</name>
    <dbReference type="NCBI Taxonomy" id="132261"/>
    <lineage>
        <taxon>Eukaryota</taxon>
        <taxon>Viridiplantae</taxon>
        <taxon>Streptophyta</taxon>
        <taxon>Embryophyta</taxon>
        <taxon>Tracheophyta</taxon>
        <taxon>Spermatophyta</taxon>
        <taxon>Magnoliopsida</taxon>
        <taxon>eudicotyledons</taxon>
        <taxon>Gunneridae</taxon>
        <taxon>Pentapetalae</taxon>
        <taxon>asterids</taxon>
        <taxon>lamiids</taxon>
        <taxon>Solanales</taxon>
        <taxon>Convolvulaceae</taxon>
        <taxon>Cuscuteae</taxon>
        <taxon>Cuscuta</taxon>
        <taxon>Cuscuta subgen. Grammica</taxon>
        <taxon>Cuscuta sect. Cleistogrammica</taxon>
    </lineage>
</organism>
<proteinExistence type="predicted"/>
<evidence type="ECO:0000313" key="1">
    <source>
        <dbReference type="EMBL" id="VFR00678.1"/>
    </source>
</evidence>
<sequence length="76" mass="8971">MFLHRHYVERRVLSAWDQVNLTDAKHHKSQDIICSYNHIIVCLGLNLQSNVECDAWDIEKGNLIKENKSMWCMQSL</sequence>
<reference evidence="1 2" key="1">
    <citation type="submission" date="2018-04" db="EMBL/GenBank/DDBJ databases">
        <authorList>
            <person name="Vogel A."/>
        </authorList>
    </citation>
    <scope>NUCLEOTIDE SEQUENCE [LARGE SCALE GENOMIC DNA]</scope>
</reference>
<keyword evidence="2" id="KW-1185">Reference proteome</keyword>
<accession>A0A484NJJ8</accession>
<dbReference type="EMBL" id="OOIL02006707">
    <property type="protein sequence ID" value="VFR00678.1"/>
    <property type="molecule type" value="Genomic_DNA"/>
</dbReference>
<protein>
    <submittedName>
        <fullName evidence="1">Uncharacterized protein</fullName>
    </submittedName>
</protein>
<dbReference type="Proteomes" id="UP000595140">
    <property type="component" value="Unassembled WGS sequence"/>
</dbReference>
<gene>
    <name evidence="1" type="ORF">CCAM_LOCUS42453</name>
</gene>
<name>A0A484NJJ8_9ASTE</name>
<evidence type="ECO:0000313" key="2">
    <source>
        <dbReference type="Proteomes" id="UP000595140"/>
    </source>
</evidence>
<dbReference type="AlphaFoldDB" id="A0A484NJJ8"/>